<evidence type="ECO:0000313" key="1">
    <source>
        <dbReference type="EMBL" id="QHT95194.1"/>
    </source>
</evidence>
<name>A0A6C0IPQ0_9ZZZZ</name>
<reference evidence="1" key="1">
    <citation type="journal article" date="2020" name="Nature">
        <title>Giant virus diversity and host interactions through global metagenomics.</title>
        <authorList>
            <person name="Schulz F."/>
            <person name="Roux S."/>
            <person name="Paez-Espino D."/>
            <person name="Jungbluth S."/>
            <person name="Walsh D.A."/>
            <person name="Denef V.J."/>
            <person name="McMahon K.D."/>
            <person name="Konstantinidis K.T."/>
            <person name="Eloe-Fadrosh E.A."/>
            <person name="Kyrpides N.C."/>
            <person name="Woyke T."/>
        </authorList>
    </citation>
    <scope>NUCLEOTIDE SEQUENCE</scope>
    <source>
        <strain evidence="1">GVMAG-M-3300024261-37</strain>
    </source>
</reference>
<dbReference type="AlphaFoldDB" id="A0A6C0IPQ0"/>
<protein>
    <submittedName>
        <fullName evidence="1">Uncharacterized protein</fullName>
    </submittedName>
</protein>
<proteinExistence type="predicted"/>
<dbReference type="EMBL" id="MN740236">
    <property type="protein sequence ID" value="QHT95194.1"/>
    <property type="molecule type" value="Genomic_DNA"/>
</dbReference>
<organism evidence="1">
    <name type="scientific">viral metagenome</name>
    <dbReference type="NCBI Taxonomy" id="1070528"/>
    <lineage>
        <taxon>unclassified sequences</taxon>
        <taxon>metagenomes</taxon>
        <taxon>organismal metagenomes</taxon>
    </lineage>
</organism>
<sequence>MTSANVQMPVLFTIADTDGATLFGEGVTNDLIDNHLEFLLDRSAAFEAPGYDASLATSSLANAFRDTFFVGDPATTAAPQKLFFVNMIAGQGTATVSKKQFTPAGSDARDATASEVVDMFCNKLATAILTLQDNKGLEHVPSLTKKIPIGGRSSVGQTTFDTSVAPTETEKLAVGDIMARVASVHLVGHPLAQAIFANEDEIQTKITTAPPTNANTNPGGVFKSNLAKMLSAAFGGSQQATAAKKLQAGNVFSELVKFSDAGNNAFTAGSNKTNLIPALTTAAPFYYNISGVLATDGVENDALLSLYEQLLAKVVGRSAEMADARGAGYNYTLSNQTLTDDQTGDLTGVSENATKTITCEIPIKAGDKLAVFLRPLLSFKFDTAVVTNANISFCEIVQEGQDAGSVVQILASSAAGAAIQTSDATSSAVSTVFPGYADNVNADDYQASKYGWMGSPNTVNHANKTALRTLSQTTTNTTAVDVMDQHIWKIQVTL</sequence>
<accession>A0A6C0IPQ0</accession>